<reference evidence="1 2" key="1">
    <citation type="submission" date="2017-10" db="EMBL/GenBank/DDBJ databases">
        <title>Comparative genomics in systemic dimorphic fungi from Ajellomycetaceae.</title>
        <authorList>
            <person name="Munoz J.F."/>
            <person name="Mcewen J.G."/>
            <person name="Clay O.K."/>
            <person name="Cuomo C.A."/>
        </authorList>
    </citation>
    <scope>NUCLEOTIDE SEQUENCE [LARGE SCALE GENOMIC DNA]</scope>
    <source>
        <strain evidence="1 2">UAMH7299</strain>
    </source>
</reference>
<dbReference type="AlphaFoldDB" id="A0A2B7YRL4"/>
<evidence type="ECO:0000313" key="2">
    <source>
        <dbReference type="Proteomes" id="UP000224634"/>
    </source>
</evidence>
<accession>A0A2B7YRL4</accession>
<gene>
    <name evidence="1" type="ORF">AJ80_02456</name>
</gene>
<dbReference type="InterPro" id="IPR027417">
    <property type="entry name" value="P-loop_NTPase"/>
</dbReference>
<dbReference type="Proteomes" id="UP000224634">
    <property type="component" value="Unassembled WGS sequence"/>
</dbReference>
<dbReference type="OrthoDB" id="47330at2759"/>
<comment type="caution">
    <text evidence="1">The sequence shown here is derived from an EMBL/GenBank/DDBJ whole genome shotgun (WGS) entry which is preliminary data.</text>
</comment>
<evidence type="ECO:0000313" key="1">
    <source>
        <dbReference type="EMBL" id="PGH23502.1"/>
    </source>
</evidence>
<keyword evidence="2" id="KW-1185">Reference proteome</keyword>
<organism evidence="1 2">
    <name type="scientific">Polytolypa hystricis (strain UAMH7299)</name>
    <dbReference type="NCBI Taxonomy" id="1447883"/>
    <lineage>
        <taxon>Eukaryota</taxon>
        <taxon>Fungi</taxon>
        <taxon>Dikarya</taxon>
        <taxon>Ascomycota</taxon>
        <taxon>Pezizomycotina</taxon>
        <taxon>Eurotiomycetes</taxon>
        <taxon>Eurotiomycetidae</taxon>
        <taxon>Onygenales</taxon>
        <taxon>Onygenales incertae sedis</taxon>
        <taxon>Polytolypa</taxon>
    </lineage>
</organism>
<protein>
    <submittedName>
        <fullName evidence="1">Uncharacterized protein</fullName>
    </submittedName>
</protein>
<dbReference type="EMBL" id="PDNA01000023">
    <property type="protein sequence ID" value="PGH23502.1"/>
    <property type="molecule type" value="Genomic_DNA"/>
</dbReference>
<sequence length="204" mass="22487">MAFTGPAGHGKSLLAEQIGTVIPLHALVKRRSTASLSDTKGVCKPLVVYVDDADHAVQSQNLIALLDAKAEADVYTDRLVTYRTIERSNIICVLATTQCIEDIPGYVHESLKREDLSGAAVDRGAVELKVQLAMVYGTSLARRIHCIVPFTSFSETERELMAHKFLRSTADAFAQSRANRKDNMTSPRIELVIENEEHVSRHIA</sequence>
<dbReference type="SUPFAM" id="SSF52540">
    <property type="entry name" value="P-loop containing nucleoside triphosphate hydrolases"/>
    <property type="match status" value="1"/>
</dbReference>
<dbReference type="STRING" id="1447883.A0A2B7YRL4"/>
<name>A0A2B7YRL4_POLH7</name>
<proteinExistence type="predicted"/>